<evidence type="ECO:0000313" key="2">
    <source>
        <dbReference type="Proteomes" id="UP001291309"/>
    </source>
</evidence>
<accession>A0ABU5H112</accession>
<comment type="caution">
    <text evidence="1">The sequence shown here is derived from an EMBL/GenBank/DDBJ whole genome shotgun (WGS) entry which is preliminary data.</text>
</comment>
<gene>
    <name evidence="1" type="ORF">SYV04_12065</name>
</gene>
<sequence length="41" mass="4923">MKKDPEFRQATRRMIQSVERGDYVLRGRWVERKDDAPSGQE</sequence>
<reference evidence="1 2" key="1">
    <citation type="submission" date="2023-12" db="EMBL/GenBank/DDBJ databases">
        <title>the genome sequence of Hyalangium sp. s54d21.</title>
        <authorList>
            <person name="Zhang X."/>
        </authorList>
    </citation>
    <scope>NUCLEOTIDE SEQUENCE [LARGE SCALE GENOMIC DNA]</scope>
    <source>
        <strain evidence="2">s54d21</strain>
    </source>
</reference>
<name>A0ABU5H112_9BACT</name>
<organism evidence="1 2">
    <name type="scientific">Hyalangium rubrum</name>
    <dbReference type="NCBI Taxonomy" id="3103134"/>
    <lineage>
        <taxon>Bacteria</taxon>
        <taxon>Pseudomonadati</taxon>
        <taxon>Myxococcota</taxon>
        <taxon>Myxococcia</taxon>
        <taxon>Myxococcales</taxon>
        <taxon>Cystobacterineae</taxon>
        <taxon>Archangiaceae</taxon>
        <taxon>Hyalangium</taxon>
    </lineage>
</organism>
<protein>
    <submittedName>
        <fullName evidence="1">Uncharacterized protein</fullName>
    </submittedName>
</protein>
<proteinExistence type="predicted"/>
<dbReference type="RefSeq" id="WP_321545850.1">
    <property type="nucleotide sequence ID" value="NZ_JAXIVS010000003.1"/>
</dbReference>
<dbReference type="EMBL" id="JAXIVS010000003">
    <property type="protein sequence ID" value="MDY7227135.1"/>
    <property type="molecule type" value="Genomic_DNA"/>
</dbReference>
<dbReference type="Proteomes" id="UP001291309">
    <property type="component" value="Unassembled WGS sequence"/>
</dbReference>
<evidence type="ECO:0000313" key="1">
    <source>
        <dbReference type="EMBL" id="MDY7227135.1"/>
    </source>
</evidence>
<keyword evidence="2" id="KW-1185">Reference proteome</keyword>